<evidence type="ECO:0000313" key="4">
    <source>
        <dbReference type="Proteomes" id="UP000727962"/>
    </source>
</evidence>
<comment type="caution">
    <text evidence="3">The sequence shown here is derived from an EMBL/GenBank/DDBJ whole genome shotgun (WGS) entry which is preliminary data.</text>
</comment>
<feature type="chain" id="PRO_5037750134" evidence="1">
    <location>
        <begin position="21"/>
        <end position="183"/>
    </location>
</feature>
<dbReference type="EMBL" id="JACOSL010000022">
    <property type="protein sequence ID" value="MBI1756135.1"/>
    <property type="molecule type" value="Genomic_DNA"/>
</dbReference>
<feature type="signal peptide" evidence="1">
    <location>
        <begin position="1"/>
        <end position="20"/>
    </location>
</feature>
<name>A0A931PVC8_FIMGI</name>
<dbReference type="SMART" id="SM00909">
    <property type="entry name" value="Germane"/>
    <property type="match status" value="1"/>
</dbReference>
<dbReference type="AlphaFoldDB" id="A0A931PVC8"/>
<proteinExistence type="predicted"/>
<accession>A0A931PVC8</accession>
<keyword evidence="1" id="KW-0732">Signal</keyword>
<dbReference type="InterPro" id="IPR019606">
    <property type="entry name" value="GerMN"/>
</dbReference>
<protein>
    <submittedName>
        <fullName evidence="3">GerMN domain-containing protein</fullName>
    </submittedName>
</protein>
<dbReference type="Pfam" id="PF10646">
    <property type="entry name" value="Germane"/>
    <property type="match status" value="1"/>
</dbReference>
<evidence type="ECO:0000256" key="1">
    <source>
        <dbReference type="SAM" id="SignalP"/>
    </source>
</evidence>
<organism evidence="3 4">
    <name type="scientific">Fimbriimonas ginsengisoli</name>
    <dbReference type="NCBI Taxonomy" id="1005039"/>
    <lineage>
        <taxon>Bacteria</taxon>
        <taxon>Bacillati</taxon>
        <taxon>Armatimonadota</taxon>
        <taxon>Fimbriimonadia</taxon>
        <taxon>Fimbriimonadales</taxon>
        <taxon>Fimbriimonadaceae</taxon>
        <taxon>Fimbriimonas</taxon>
    </lineage>
</organism>
<evidence type="ECO:0000259" key="2">
    <source>
        <dbReference type="SMART" id="SM00909"/>
    </source>
</evidence>
<feature type="domain" description="GerMN" evidence="2">
    <location>
        <begin position="80"/>
        <end position="159"/>
    </location>
</feature>
<dbReference type="Proteomes" id="UP000727962">
    <property type="component" value="Unassembled WGS sequence"/>
</dbReference>
<sequence length="183" mass="19231">MLLLAVALSGAAALGLYVNATRPAQDAAGSAVRRGPQVGVTATHQGQGSRVAVLTPHTDGLEVSFTQEQRELPAGADAKVFAVNGYLRQLKSVPPEAEMLSVDLQGRTAILQFNEAFRQTYGSIDEKIILDGLRATLGLFPEVDSIRLYIGGNALDSLGHADLDEPLPVIRAAPPAQAPSPQP</sequence>
<evidence type="ECO:0000313" key="3">
    <source>
        <dbReference type="EMBL" id="MBI1756135.1"/>
    </source>
</evidence>
<gene>
    <name evidence="3" type="ORF">HYR64_03405</name>
</gene>
<reference evidence="3" key="1">
    <citation type="submission" date="2020-07" db="EMBL/GenBank/DDBJ databases">
        <title>Huge and variable diversity of episymbiotic CPR bacteria and DPANN archaea in groundwater ecosystems.</title>
        <authorList>
            <person name="He C.Y."/>
            <person name="Keren R."/>
            <person name="Whittaker M."/>
            <person name="Farag I.F."/>
            <person name="Doudna J."/>
            <person name="Cate J.H.D."/>
            <person name="Banfield J.F."/>
        </authorList>
    </citation>
    <scope>NUCLEOTIDE SEQUENCE</scope>
    <source>
        <strain evidence="3">NC_groundwater_17_Pr7_B-0.1um_64_12</strain>
    </source>
</reference>